<proteinExistence type="predicted"/>
<dbReference type="STRING" id="426128.SAMN05660297_02736"/>
<name>A0A1I0FBD7_9FIRM</name>
<organism evidence="2 3">
    <name type="scientific">Natronincola peptidivorans</name>
    <dbReference type="NCBI Taxonomy" id="426128"/>
    <lineage>
        <taxon>Bacteria</taxon>
        <taxon>Bacillati</taxon>
        <taxon>Bacillota</taxon>
        <taxon>Clostridia</taxon>
        <taxon>Peptostreptococcales</taxon>
        <taxon>Natronincolaceae</taxon>
        <taxon>Natronincola</taxon>
    </lineage>
</organism>
<feature type="compositionally biased region" description="Polar residues" evidence="1">
    <location>
        <begin position="1"/>
        <end position="17"/>
    </location>
</feature>
<evidence type="ECO:0000313" key="2">
    <source>
        <dbReference type="EMBL" id="SET55267.1"/>
    </source>
</evidence>
<dbReference type="OrthoDB" id="1933804at2"/>
<evidence type="ECO:0000256" key="1">
    <source>
        <dbReference type="SAM" id="MobiDB-lite"/>
    </source>
</evidence>
<protein>
    <submittedName>
        <fullName evidence="2">Uncharacterized protein</fullName>
    </submittedName>
</protein>
<reference evidence="2 3" key="1">
    <citation type="submission" date="2016-10" db="EMBL/GenBank/DDBJ databases">
        <authorList>
            <person name="de Groot N.N."/>
        </authorList>
    </citation>
    <scope>NUCLEOTIDE SEQUENCE [LARGE SCALE GENOMIC DNA]</scope>
    <source>
        <strain evidence="2 3">DSM 18979</strain>
    </source>
</reference>
<dbReference type="Proteomes" id="UP000199568">
    <property type="component" value="Unassembled WGS sequence"/>
</dbReference>
<dbReference type="RefSeq" id="WP_090445181.1">
    <property type="nucleotide sequence ID" value="NZ_FOHU01000014.1"/>
</dbReference>
<sequence>MPSENKTPNIELNQWQGNEHPKREDFVEDNSKIDAAIKETNNKRVTHEAETMPHSFIGSDGKTYRWGLGQQGGLYGFLYEEVVE</sequence>
<dbReference type="EMBL" id="FOHU01000014">
    <property type="protein sequence ID" value="SET55267.1"/>
    <property type="molecule type" value="Genomic_DNA"/>
</dbReference>
<dbReference type="AlphaFoldDB" id="A0A1I0FBD7"/>
<accession>A0A1I0FBD7</accession>
<evidence type="ECO:0000313" key="3">
    <source>
        <dbReference type="Proteomes" id="UP000199568"/>
    </source>
</evidence>
<gene>
    <name evidence="2" type="ORF">SAMN05660297_02736</name>
</gene>
<feature type="region of interest" description="Disordered" evidence="1">
    <location>
        <begin position="1"/>
        <end position="25"/>
    </location>
</feature>
<keyword evidence="3" id="KW-1185">Reference proteome</keyword>